<keyword evidence="3" id="KW-1185">Reference proteome</keyword>
<feature type="compositionally biased region" description="Basic and acidic residues" evidence="1">
    <location>
        <begin position="30"/>
        <end position="46"/>
    </location>
</feature>
<feature type="region of interest" description="Disordered" evidence="1">
    <location>
        <begin position="1"/>
        <end position="58"/>
    </location>
</feature>
<gene>
    <name evidence="2" type="ORF">Q9L58_009296</name>
</gene>
<sequence>MPHAQEPPCLTVFGNLPNSTTTTPLATQTRARERKGFQDTRQRDPPVNDQCLPVENNGQGGRVATYTLPVFGYGDLEGFAWKCHICLVGTEKHASKSGECPTETDHEKIASVEKYGSA</sequence>
<feature type="region of interest" description="Disordered" evidence="1">
    <location>
        <begin position="95"/>
        <end position="118"/>
    </location>
</feature>
<organism evidence="2 3">
    <name type="scientific">Discina gigas</name>
    <dbReference type="NCBI Taxonomy" id="1032678"/>
    <lineage>
        <taxon>Eukaryota</taxon>
        <taxon>Fungi</taxon>
        <taxon>Dikarya</taxon>
        <taxon>Ascomycota</taxon>
        <taxon>Pezizomycotina</taxon>
        <taxon>Pezizomycetes</taxon>
        <taxon>Pezizales</taxon>
        <taxon>Discinaceae</taxon>
        <taxon>Discina</taxon>
    </lineage>
</organism>
<feature type="compositionally biased region" description="Low complexity" evidence="1">
    <location>
        <begin position="15"/>
        <end position="29"/>
    </location>
</feature>
<protein>
    <submittedName>
        <fullName evidence="2">Uncharacterized protein</fullName>
    </submittedName>
</protein>
<proteinExistence type="predicted"/>
<name>A0ABR3G7B8_9PEZI</name>
<evidence type="ECO:0000313" key="3">
    <source>
        <dbReference type="Proteomes" id="UP001447188"/>
    </source>
</evidence>
<dbReference type="Proteomes" id="UP001447188">
    <property type="component" value="Unassembled WGS sequence"/>
</dbReference>
<reference evidence="2 3" key="1">
    <citation type="submission" date="2024-02" db="EMBL/GenBank/DDBJ databases">
        <title>Discinaceae phylogenomics.</title>
        <authorList>
            <person name="Dirks A.C."/>
            <person name="James T.Y."/>
        </authorList>
    </citation>
    <scope>NUCLEOTIDE SEQUENCE [LARGE SCALE GENOMIC DNA]</scope>
    <source>
        <strain evidence="2 3">ACD0624</strain>
    </source>
</reference>
<evidence type="ECO:0000256" key="1">
    <source>
        <dbReference type="SAM" id="MobiDB-lite"/>
    </source>
</evidence>
<evidence type="ECO:0000313" key="2">
    <source>
        <dbReference type="EMBL" id="KAL0631834.1"/>
    </source>
</evidence>
<accession>A0ABR3G7B8</accession>
<dbReference type="EMBL" id="JBBBZM010000206">
    <property type="protein sequence ID" value="KAL0631834.1"/>
    <property type="molecule type" value="Genomic_DNA"/>
</dbReference>
<comment type="caution">
    <text evidence="2">The sequence shown here is derived from an EMBL/GenBank/DDBJ whole genome shotgun (WGS) entry which is preliminary data.</text>
</comment>